<protein>
    <submittedName>
        <fullName evidence="1">Uncharacterized protein</fullName>
    </submittedName>
</protein>
<comment type="caution">
    <text evidence="1">The sequence shown here is derived from an EMBL/GenBank/DDBJ whole genome shotgun (WGS) entry which is preliminary data.</text>
</comment>
<gene>
    <name evidence="1" type="ORF">A6D92_03400</name>
</gene>
<evidence type="ECO:0000313" key="1">
    <source>
        <dbReference type="EMBL" id="OTA41844.1"/>
    </source>
</evidence>
<name>A0A1Y2T7W9_SYMTR</name>
<reference evidence="2" key="1">
    <citation type="submission" date="2016-04" db="EMBL/GenBank/DDBJ databases">
        <authorList>
            <person name="Antunes L.P."/>
            <person name="Martins L.F."/>
            <person name="Pereira R.V."/>
            <person name="Thomas A.M."/>
            <person name="Barbosa D."/>
            <person name="Nascimento L."/>
            <person name="Silva G.M."/>
            <person name="Condomitti G.W."/>
            <person name="Digiampietri L.A."/>
            <person name="Lombardi K.C."/>
            <person name="Ramos P.L."/>
            <person name="Quaggio R.B."/>
            <person name="Oliveira J.C."/>
            <person name="Pascon R.C."/>
            <person name="Cruz J.B."/>
            <person name="Silva A.M."/>
            <person name="Setubal J.C."/>
        </authorList>
    </citation>
    <scope>NUCLEOTIDE SEQUENCE [LARGE SCALE GENOMIC DNA]</scope>
</reference>
<dbReference type="AlphaFoldDB" id="A0A1Y2T7W9"/>
<accession>A0A1Y2T7W9</accession>
<organism evidence="1 2">
    <name type="scientific">Symbiobacterium thermophilum</name>
    <dbReference type="NCBI Taxonomy" id="2734"/>
    <lineage>
        <taxon>Bacteria</taxon>
        <taxon>Bacillati</taxon>
        <taxon>Bacillota</taxon>
        <taxon>Clostridia</taxon>
        <taxon>Eubacteriales</taxon>
        <taxon>Symbiobacteriaceae</taxon>
        <taxon>Symbiobacterium</taxon>
    </lineage>
</organism>
<proteinExistence type="predicted"/>
<sequence length="72" mass="7796">MDHGEQVFTGKTGQDLRLVRRDTAGFELYTNSAMTGGSVSSVRALPSSIMLMVRGGGDGIRSGRRRAKELRP</sequence>
<evidence type="ECO:0000313" key="2">
    <source>
        <dbReference type="Proteomes" id="UP000194267"/>
    </source>
</evidence>
<dbReference type="EMBL" id="LWLV01000191">
    <property type="protein sequence ID" value="OTA41844.1"/>
    <property type="molecule type" value="Genomic_DNA"/>
</dbReference>
<dbReference type="Proteomes" id="UP000194267">
    <property type="component" value="Unassembled WGS sequence"/>
</dbReference>